<dbReference type="Proteomes" id="UP000765509">
    <property type="component" value="Unassembled WGS sequence"/>
</dbReference>
<name>A0A9Q3PMJ2_9BASI</name>
<dbReference type="SUPFAM" id="SSF56672">
    <property type="entry name" value="DNA/RNA polymerases"/>
    <property type="match status" value="1"/>
</dbReference>
<protein>
    <submittedName>
        <fullName evidence="1">Uncharacterized protein</fullName>
    </submittedName>
</protein>
<accession>A0A9Q3PMJ2</accession>
<dbReference type="Gene3D" id="3.30.70.270">
    <property type="match status" value="1"/>
</dbReference>
<evidence type="ECO:0000313" key="1">
    <source>
        <dbReference type="EMBL" id="MBW0567378.1"/>
    </source>
</evidence>
<proteinExistence type="predicted"/>
<dbReference type="InterPro" id="IPR043128">
    <property type="entry name" value="Rev_trsase/Diguanyl_cyclase"/>
</dbReference>
<dbReference type="PANTHER" id="PTHR24559">
    <property type="entry name" value="TRANSPOSON TY3-I GAG-POL POLYPROTEIN"/>
    <property type="match status" value="1"/>
</dbReference>
<dbReference type="OrthoDB" id="2505957at2759"/>
<gene>
    <name evidence="1" type="ORF">O181_107093</name>
</gene>
<dbReference type="Gene3D" id="3.10.10.10">
    <property type="entry name" value="HIV Type 1 Reverse Transcriptase, subunit A, domain 1"/>
    <property type="match status" value="1"/>
</dbReference>
<comment type="caution">
    <text evidence="1">The sequence shown here is derived from an EMBL/GenBank/DDBJ whole genome shotgun (WGS) entry which is preliminary data.</text>
</comment>
<reference evidence="1" key="1">
    <citation type="submission" date="2021-03" db="EMBL/GenBank/DDBJ databases">
        <title>Draft genome sequence of rust myrtle Austropuccinia psidii MF-1, a brazilian biotype.</title>
        <authorList>
            <person name="Quecine M.C."/>
            <person name="Pachon D.M.R."/>
            <person name="Bonatelli M.L."/>
            <person name="Correr F.H."/>
            <person name="Franceschini L.M."/>
            <person name="Leite T.F."/>
            <person name="Margarido G.R.A."/>
            <person name="Almeida C.A."/>
            <person name="Ferrarezi J.A."/>
            <person name="Labate C.A."/>
        </authorList>
    </citation>
    <scope>NUCLEOTIDE SEQUENCE</scope>
    <source>
        <strain evidence="1">MF-1</strain>
    </source>
</reference>
<dbReference type="AlphaFoldDB" id="A0A9Q3PMJ2"/>
<organism evidence="1 2">
    <name type="scientific">Austropuccinia psidii MF-1</name>
    <dbReference type="NCBI Taxonomy" id="1389203"/>
    <lineage>
        <taxon>Eukaryota</taxon>
        <taxon>Fungi</taxon>
        <taxon>Dikarya</taxon>
        <taxon>Basidiomycota</taxon>
        <taxon>Pucciniomycotina</taxon>
        <taxon>Pucciniomycetes</taxon>
        <taxon>Pucciniales</taxon>
        <taxon>Sphaerophragmiaceae</taxon>
        <taxon>Austropuccinia</taxon>
    </lineage>
</organism>
<dbReference type="EMBL" id="AVOT02080751">
    <property type="protein sequence ID" value="MBW0567378.1"/>
    <property type="molecule type" value="Genomic_DNA"/>
</dbReference>
<evidence type="ECO:0000313" key="2">
    <source>
        <dbReference type="Proteomes" id="UP000765509"/>
    </source>
</evidence>
<keyword evidence="2" id="KW-1185">Reference proteome</keyword>
<dbReference type="InterPro" id="IPR043502">
    <property type="entry name" value="DNA/RNA_pol_sf"/>
</dbReference>
<dbReference type="PANTHER" id="PTHR24559:SF444">
    <property type="entry name" value="REVERSE TRANSCRIPTASE DOMAIN-CONTAINING PROTEIN"/>
    <property type="match status" value="1"/>
</dbReference>
<sequence>MAFRIRKKSSDGLIALREKEIAFSAEERGLLKHSYGKPYKLPLIPHTPWQKKPISIPHPIIPQLIELVRERIKTGFYEKSSSSYTTPVSFVANSNGKLGIVHDLQDLNKIKVKDAGLTPHIEEFVHAFSGRACYELGHIMGGIDERELDVSTRTLTTFETPLGRLQLTRLPQGATNSVSVSLKVYFTYQIGKNYL</sequence>
<dbReference type="InterPro" id="IPR053134">
    <property type="entry name" value="RNA-dir_DNA_polymerase"/>
</dbReference>